<accession>A0A8T2NMR5</accession>
<protein>
    <recommendedName>
        <fullName evidence="4">Liver-expressed antimicrobial peptide 2</fullName>
    </recommendedName>
</protein>
<feature type="compositionally biased region" description="Polar residues" evidence="1">
    <location>
        <begin position="19"/>
        <end position="30"/>
    </location>
</feature>
<dbReference type="EMBL" id="JAFBMS010000033">
    <property type="protein sequence ID" value="KAG9341655.1"/>
    <property type="molecule type" value="Genomic_DNA"/>
</dbReference>
<comment type="caution">
    <text evidence="2">The sequence shown here is derived from an EMBL/GenBank/DDBJ whole genome shotgun (WGS) entry which is preliminary data.</text>
</comment>
<dbReference type="Pfam" id="PF07359">
    <property type="entry name" value="LEAP-2"/>
    <property type="match status" value="1"/>
</dbReference>
<dbReference type="Proteomes" id="UP000824540">
    <property type="component" value="Unassembled WGS sequence"/>
</dbReference>
<keyword evidence="3" id="KW-1185">Reference proteome</keyword>
<evidence type="ECO:0000313" key="2">
    <source>
        <dbReference type="EMBL" id="KAG9341655.1"/>
    </source>
</evidence>
<gene>
    <name evidence="2" type="ORF">JZ751_018718</name>
</gene>
<reference evidence="2" key="1">
    <citation type="thesis" date="2021" institute="BYU ScholarsArchive" country="Provo, UT, USA">
        <title>Applications of and Algorithms for Genome Assembly and Genomic Analyses with an Emphasis on Marine Teleosts.</title>
        <authorList>
            <person name="Pickett B.D."/>
        </authorList>
    </citation>
    <scope>NUCLEOTIDE SEQUENCE</scope>
    <source>
        <strain evidence="2">HI-2016</strain>
    </source>
</reference>
<evidence type="ECO:0000313" key="3">
    <source>
        <dbReference type="Proteomes" id="UP000824540"/>
    </source>
</evidence>
<organism evidence="2 3">
    <name type="scientific">Albula glossodonta</name>
    <name type="common">roundjaw bonefish</name>
    <dbReference type="NCBI Taxonomy" id="121402"/>
    <lineage>
        <taxon>Eukaryota</taxon>
        <taxon>Metazoa</taxon>
        <taxon>Chordata</taxon>
        <taxon>Craniata</taxon>
        <taxon>Vertebrata</taxon>
        <taxon>Euteleostomi</taxon>
        <taxon>Actinopterygii</taxon>
        <taxon>Neopterygii</taxon>
        <taxon>Teleostei</taxon>
        <taxon>Albuliformes</taxon>
        <taxon>Albulidae</taxon>
        <taxon>Albula</taxon>
    </lineage>
</organism>
<dbReference type="Gene3D" id="4.10.40.50">
    <property type="match status" value="1"/>
</dbReference>
<evidence type="ECO:0008006" key="4">
    <source>
        <dbReference type="Google" id="ProtNLM"/>
    </source>
</evidence>
<feature type="compositionally biased region" description="Basic and acidic residues" evidence="1">
    <location>
        <begin position="7"/>
        <end position="17"/>
    </location>
</feature>
<sequence length="170" mass="18442">MRQGIPEGDRVSPDKAPTHYSSPSGTPSRSHNWHTPDVTWTLRRIAALTLCATLQAPASAVALTETQPSQHALPSYTMQTKTYSRAAAAWALVALVLIQQVYTSPVLGGQVDSTSTHLENGGLLKRVARMTPLWRIMGSKPFGAYCKNNYECSTGICRGGHCSFSQPIRS</sequence>
<evidence type="ECO:0000256" key="1">
    <source>
        <dbReference type="SAM" id="MobiDB-lite"/>
    </source>
</evidence>
<dbReference type="PANTHER" id="PTHR21007:SF5">
    <property type="entry name" value="LIVER-EXPRESSED ANTIMICROBIAL PEPTIDE 2"/>
    <property type="match status" value="1"/>
</dbReference>
<dbReference type="GO" id="GO:0042742">
    <property type="term" value="P:defense response to bacterium"/>
    <property type="evidence" value="ECO:0007669"/>
    <property type="project" value="InterPro"/>
</dbReference>
<dbReference type="PANTHER" id="PTHR21007">
    <property type="entry name" value="LIVER EXPRESSED ANTIMICROBIAL PEPTIDE 2"/>
    <property type="match status" value="1"/>
</dbReference>
<dbReference type="GO" id="GO:0061844">
    <property type="term" value="P:antimicrobial humoral immune response mediated by antimicrobial peptide"/>
    <property type="evidence" value="ECO:0007669"/>
    <property type="project" value="TreeGrafter"/>
</dbReference>
<name>A0A8T2NMR5_9TELE</name>
<proteinExistence type="predicted"/>
<dbReference type="OrthoDB" id="9450163at2759"/>
<dbReference type="InterPro" id="IPR009955">
    <property type="entry name" value="LEAP-2"/>
</dbReference>
<dbReference type="AlphaFoldDB" id="A0A8T2NMR5"/>
<feature type="region of interest" description="Disordered" evidence="1">
    <location>
        <begin position="1"/>
        <end position="32"/>
    </location>
</feature>